<reference evidence="3 4" key="1">
    <citation type="submission" date="2021-06" db="EMBL/GenBank/DDBJ databases">
        <authorList>
            <person name="Palmer J.M."/>
        </authorList>
    </citation>
    <scope>NUCLEOTIDE SEQUENCE [LARGE SCALE GENOMIC DNA]</scope>
    <source>
        <strain evidence="3 4">GA_2019</strain>
        <tissue evidence="3">Muscle</tissue>
    </source>
</reference>
<dbReference type="Pfam" id="PF12448">
    <property type="entry name" value="Milton"/>
    <property type="match status" value="1"/>
</dbReference>
<feature type="compositionally biased region" description="Polar residues" evidence="1">
    <location>
        <begin position="327"/>
        <end position="339"/>
    </location>
</feature>
<dbReference type="Proteomes" id="UP001476798">
    <property type="component" value="Unassembled WGS sequence"/>
</dbReference>
<dbReference type="InterPro" id="IPR051946">
    <property type="entry name" value="Intracell_Traff-Reg"/>
</dbReference>
<evidence type="ECO:0000256" key="1">
    <source>
        <dbReference type="SAM" id="MobiDB-lite"/>
    </source>
</evidence>
<dbReference type="SMART" id="SM01423">
    <property type="entry name" value="Milton"/>
    <property type="match status" value="1"/>
</dbReference>
<dbReference type="EMBL" id="JAHRIO010031055">
    <property type="protein sequence ID" value="MEQ2168483.1"/>
    <property type="molecule type" value="Genomic_DNA"/>
</dbReference>
<protein>
    <recommendedName>
        <fullName evidence="2">Trafficking kinesin-binding protein C-terminal domain-containing protein</fullName>
    </recommendedName>
</protein>
<dbReference type="InterPro" id="IPR022154">
    <property type="entry name" value="TRAK1/2_C"/>
</dbReference>
<feature type="region of interest" description="Disordered" evidence="1">
    <location>
        <begin position="319"/>
        <end position="343"/>
    </location>
</feature>
<proteinExistence type="predicted"/>
<evidence type="ECO:0000259" key="2">
    <source>
        <dbReference type="SMART" id="SM01423"/>
    </source>
</evidence>
<dbReference type="PANTHER" id="PTHR15751">
    <property type="entry name" value="TRAFFICKING KINESIN-BINDING PROTEIN"/>
    <property type="match status" value="1"/>
</dbReference>
<accession>A0ABV0NAS8</accession>
<keyword evidence="4" id="KW-1185">Reference proteome</keyword>
<feature type="region of interest" description="Disordered" evidence="1">
    <location>
        <begin position="126"/>
        <end position="145"/>
    </location>
</feature>
<feature type="domain" description="Trafficking kinesin-binding protein C-terminal" evidence="2">
    <location>
        <begin position="2"/>
        <end position="66"/>
    </location>
</feature>
<feature type="region of interest" description="Disordered" evidence="1">
    <location>
        <begin position="151"/>
        <end position="175"/>
    </location>
</feature>
<dbReference type="PANTHER" id="PTHR15751:SF13">
    <property type="entry name" value="TRAFFICKING KINESIN-BINDING PROTEIN 2"/>
    <property type="match status" value="1"/>
</dbReference>
<evidence type="ECO:0000313" key="4">
    <source>
        <dbReference type="Proteomes" id="UP001476798"/>
    </source>
</evidence>
<name>A0ABV0NAS8_9TELE</name>
<comment type="caution">
    <text evidence="3">The sequence shown here is derived from an EMBL/GenBank/DDBJ whole genome shotgun (WGS) entry which is preliminary data.</text>
</comment>
<evidence type="ECO:0000313" key="3">
    <source>
        <dbReference type="EMBL" id="MEQ2168483.1"/>
    </source>
</evidence>
<sequence>MASPPIPGSGQSSLVMTAQPFQSAQGSPMGSVRSSFSNLSDLTVSSTVFKTFLPEKLQIVKPMEGSLTLHHWQQLAKPHLATILDPHPGVVTKGFRPLAQDAVFQLSDMEEDEEGEEHRGIPVFEKGTTEKGKEELDEEEEEGGITFNVRCSSTPEERNHSVAPHTNAPLPSSRLTSSGVTHFLDSGFVFFSSQSSLSANTPSSMRTGPSTPVTPCRLSLGDSFPPQRPPAPPSSLAKLVLERGISAQVSTDAPSSSSRCAPRQPLLQLVASTPANSPSQSPAPSPVPTESRQHPPDNFLASRPAELFLQDVYGLNLGRAPHPDLPSPSQETTTLSSGSKPVRDKANLVSVGLVERLRHLGFSKVLHSSESDAPVPHQEAATFVSAGGGSLMEGLRRNQSLPAMIGARVGSKSTAHPTSLAIPPSPWGNLKERRRHLASISHPQRGSKH</sequence>
<feature type="compositionally biased region" description="Polar residues" evidence="1">
    <location>
        <begin position="196"/>
        <end position="213"/>
    </location>
</feature>
<feature type="region of interest" description="Disordered" evidence="1">
    <location>
        <begin position="410"/>
        <end position="449"/>
    </location>
</feature>
<gene>
    <name evidence="3" type="ORF">GOODEAATRI_014865</name>
</gene>
<feature type="region of interest" description="Disordered" evidence="1">
    <location>
        <begin position="273"/>
        <end position="299"/>
    </location>
</feature>
<feature type="region of interest" description="Disordered" evidence="1">
    <location>
        <begin position="196"/>
        <end position="235"/>
    </location>
</feature>
<organism evidence="3 4">
    <name type="scientific">Goodea atripinnis</name>
    <dbReference type="NCBI Taxonomy" id="208336"/>
    <lineage>
        <taxon>Eukaryota</taxon>
        <taxon>Metazoa</taxon>
        <taxon>Chordata</taxon>
        <taxon>Craniata</taxon>
        <taxon>Vertebrata</taxon>
        <taxon>Euteleostomi</taxon>
        <taxon>Actinopterygii</taxon>
        <taxon>Neopterygii</taxon>
        <taxon>Teleostei</taxon>
        <taxon>Neoteleostei</taxon>
        <taxon>Acanthomorphata</taxon>
        <taxon>Ovalentaria</taxon>
        <taxon>Atherinomorphae</taxon>
        <taxon>Cyprinodontiformes</taxon>
        <taxon>Goodeidae</taxon>
        <taxon>Goodea</taxon>
    </lineage>
</organism>